<protein>
    <submittedName>
        <fullName evidence="1">Uncharacterized protein</fullName>
    </submittedName>
</protein>
<reference evidence="1 2" key="1">
    <citation type="journal article" date="2014" name="Genome Announc.">
        <title>Draft genome sequence of the pathogenic fungus Scedosporium apiospermum.</title>
        <authorList>
            <person name="Vandeputte P."/>
            <person name="Ghamrawi S."/>
            <person name="Rechenmann M."/>
            <person name="Iltis A."/>
            <person name="Giraud S."/>
            <person name="Fleury M."/>
            <person name="Thornton C."/>
            <person name="Delhaes L."/>
            <person name="Meyer W."/>
            <person name="Papon N."/>
            <person name="Bouchara J.P."/>
        </authorList>
    </citation>
    <scope>NUCLEOTIDE SEQUENCE [LARGE SCALE GENOMIC DNA]</scope>
    <source>
        <strain evidence="1 2">IHEM 14462</strain>
    </source>
</reference>
<evidence type="ECO:0000313" key="2">
    <source>
        <dbReference type="Proteomes" id="UP000028545"/>
    </source>
</evidence>
<dbReference type="OrthoDB" id="5231732at2759"/>
<dbReference type="EMBL" id="JOWA01000100">
    <property type="protein sequence ID" value="KEZ42252.1"/>
    <property type="molecule type" value="Genomic_DNA"/>
</dbReference>
<accession>A0A084G4J0</accession>
<gene>
    <name evidence="1" type="ORF">SAPIO_CDS6109</name>
</gene>
<dbReference type="VEuPathDB" id="FungiDB:SAPIO_CDS6109"/>
<dbReference type="RefSeq" id="XP_016642051.1">
    <property type="nucleotide sequence ID" value="XM_016788294.1"/>
</dbReference>
<dbReference type="AlphaFoldDB" id="A0A084G4J0"/>
<dbReference type="HOGENOM" id="CLU_759013_0_0_1"/>
<dbReference type="GeneID" id="27725181"/>
<dbReference type="Proteomes" id="UP000028545">
    <property type="component" value="Unassembled WGS sequence"/>
</dbReference>
<sequence length="365" mass="40549">MTTVTELDVWHIQCIKPRLETDEDRKEYVDDVKRFIPVSYFCSAIFDLKAHGEVEAKLGLITNRSLLGIRPLSPWFEFYWTQGFLDTFVRKKVPIFNDIAGVGFFTPWVRAISLLAVAVGDKGGAVEVSKAISLAIRNSFNFETREPDEELRRTGIDRSKEYFRKVEQMLGFVRAASQACGVQRQLRKSRLPSDVEINLFKTILEVLEIGFDALTVNGEVFQQWQEIISSAQNNLKTSGVATVGSLGFAVFGIGQACVGAAYSGASVAGAAGAALLSEDLAGQYRAIQRLAQWLVMYSNKPVSSEEDLASEAQEMKDLRAHLTSHGLGQNSSLADYQATLDKELEVLCKSLKEMKENPSMEHLFT</sequence>
<proteinExistence type="predicted"/>
<name>A0A084G4J0_PSEDA</name>
<keyword evidence="2" id="KW-1185">Reference proteome</keyword>
<dbReference type="KEGG" id="sapo:SAPIO_CDS6109"/>
<organism evidence="1 2">
    <name type="scientific">Pseudallescheria apiosperma</name>
    <name type="common">Scedosporium apiospermum</name>
    <dbReference type="NCBI Taxonomy" id="563466"/>
    <lineage>
        <taxon>Eukaryota</taxon>
        <taxon>Fungi</taxon>
        <taxon>Dikarya</taxon>
        <taxon>Ascomycota</taxon>
        <taxon>Pezizomycotina</taxon>
        <taxon>Sordariomycetes</taxon>
        <taxon>Hypocreomycetidae</taxon>
        <taxon>Microascales</taxon>
        <taxon>Microascaceae</taxon>
        <taxon>Scedosporium</taxon>
    </lineage>
</organism>
<comment type="caution">
    <text evidence="1">The sequence shown here is derived from an EMBL/GenBank/DDBJ whole genome shotgun (WGS) entry which is preliminary data.</text>
</comment>
<evidence type="ECO:0000313" key="1">
    <source>
        <dbReference type="EMBL" id="KEZ42252.1"/>
    </source>
</evidence>